<dbReference type="EMBL" id="JAQQWL010000007">
    <property type="protein sequence ID" value="KAK8064692.1"/>
    <property type="molecule type" value="Genomic_DNA"/>
</dbReference>
<dbReference type="GeneID" id="92091802"/>
<evidence type="ECO:0000313" key="3">
    <source>
        <dbReference type="Proteomes" id="UP001480595"/>
    </source>
</evidence>
<dbReference type="Pfam" id="PF01828">
    <property type="entry name" value="Peptidase_A4"/>
    <property type="match status" value="1"/>
</dbReference>
<evidence type="ECO:0000256" key="1">
    <source>
        <dbReference type="SAM" id="MobiDB-lite"/>
    </source>
</evidence>
<name>A0ABR1V0J4_9PEZI</name>
<dbReference type="RefSeq" id="XP_066715681.1">
    <property type="nucleotide sequence ID" value="XM_066858739.1"/>
</dbReference>
<dbReference type="InterPro" id="IPR000250">
    <property type="entry name" value="Peptidase_G1"/>
</dbReference>
<keyword evidence="3" id="KW-1185">Reference proteome</keyword>
<organism evidence="2 3">
    <name type="scientific">Apiospora phragmitis</name>
    <dbReference type="NCBI Taxonomy" id="2905665"/>
    <lineage>
        <taxon>Eukaryota</taxon>
        <taxon>Fungi</taxon>
        <taxon>Dikarya</taxon>
        <taxon>Ascomycota</taxon>
        <taxon>Pezizomycotina</taxon>
        <taxon>Sordariomycetes</taxon>
        <taxon>Xylariomycetidae</taxon>
        <taxon>Amphisphaeriales</taxon>
        <taxon>Apiosporaceae</taxon>
        <taxon>Apiospora</taxon>
    </lineage>
</organism>
<evidence type="ECO:0000313" key="2">
    <source>
        <dbReference type="EMBL" id="KAK8064692.1"/>
    </source>
</evidence>
<accession>A0ABR1V0J4</accession>
<reference evidence="2 3" key="1">
    <citation type="submission" date="2023-01" db="EMBL/GenBank/DDBJ databases">
        <title>Analysis of 21 Apiospora genomes using comparative genomics revels a genus with tremendous synthesis potential of carbohydrate active enzymes and secondary metabolites.</title>
        <authorList>
            <person name="Sorensen T."/>
        </authorList>
    </citation>
    <scope>NUCLEOTIDE SEQUENCE [LARGE SCALE GENOMIC DNA]</scope>
    <source>
        <strain evidence="2 3">CBS 135458</strain>
    </source>
</reference>
<gene>
    <name evidence="2" type="ORF">PG994_007330</name>
</gene>
<feature type="region of interest" description="Disordered" evidence="1">
    <location>
        <begin position="219"/>
        <end position="238"/>
    </location>
</feature>
<proteinExistence type="predicted"/>
<comment type="caution">
    <text evidence="2">The sequence shown here is derived from an EMBL/GenBank/DDBJ whole genome shotgun (WGS) entry which is preliminary data.</text>
</comment>
<dbReference type="Proteomes" id="UP001480595">
    <property type="component" value="Unassembled WGS sequence"/>
</dbReference>
<sequence length="238" mass="25662">MPQHTADGGPPFTLLQATLTVPNLTYASGQSTSGGPYRLGVGCSIFAITDNTDAACNGRGPYMGVNANNGWSSWPQLAPAPMTSDQDNLLNMTAGDELFVQMVLKNSSYAEYTYMNFKNTSNAVYLVQSNVAALPMCSGDGTTAYAGCFLGADDTSNMPGFMKLSFESILVYDRSNNTHDFDLDQQVQFYQLVVNGKSLAMPMLEEAYDFTIQWPENPTFGSSDDGDGGASPPPTLRW</sequence>
<protein>
    <submittedName>
        <fullName evidence="2">Uncharacterized protein</fullName>
    </submittedName>
</protein>